<dbReference type="Pfam" id="PF01814">
    <property type="entry name" value="Hemerythrin"/>
    <property type="match status" value="1"/>
</dbReference>
<evidence type="ECO:0000313" key="3">
    <source>
        <dbReference type="Proteomes" id="UP000198280"/>
    </source>
</evidence>
<organism evidence="2 3">
    <name type="scientific">Actinacidiphila glaucinigra</name>
    <dbReference type="NCBI Taxonomy" id="235986"/>
    <lineage>
        <taxon>Bacteria</taxon>
        <taxon>Bacillati</taxon>
        <taxon>Actinomycetota</taxon>
        <taxon>Actinomycetes</taxon>
        <taxon>Kitasatosporales</taxon>
        <taxon>Streptomycetaceae</taxon>
        <taxon>Actinacidiphila</taxon>
    </lineage>
</organism>
<dbReference type="Proteomes" id="UP000198280">
    <property type="component" value="Unassembled WGS sequence"/>
</dbReference>
<gene>
    <name evidence="2" type="ORF">SAMN05216252_107244</name>
</gene>
<dbReference type="InterPro" id="IPR012312">
    <property type="entry name" value="Hemerythrin-like"/>
</dbReference>
<feature type="domain" description="Hemerythrin-like" evidence="1">
    <location>
        <begin position="20"/>
        <end position="145"/>
    </location>
</feature>
<evidence type="ECO:0000259" key="1">
    <source>
        <dbReference type="Pfam" id="PF01814"/>
    </source>
</evidence>
<protein>
    <submittedName>
        <fullName evidence="2">Hemerythrin HHE cation binding domain-containing protein</fullName>
    </submittedName>
</protein>
<dbReference type="EMBL" id="FZOF01000007">
    <property type="protein sequence ID" value="SNS64492.1"/>
    <property type="molecule type" value="Genomic_DNA"/>
</dbReference>
<dbReference type="AlphaFoldDB" id="A0A239G714"/>
<accession>A0A239G714</accession>
<dbReference type="CDD" id="cd12108">
    <property type="entry name" value="Hr-like"/>
    <property type="match status" value="1"/>
</dbReference>
<name>A0A239G714_9ACTN</name>
<sequence>MGTGSTGSAPADTRMMGIVHGALRRDLERTRTVLTSEPHPQPRQGSAVGRHVVWLMEFLHTHHTGEDEGLWPLVRERDPATGPLLDSLDSDHRRITPAAVTVTDAARRYAETASDEARIRLLAALESLTAVLVPHLEREVAEAMPVVSATLTQAEWHAWDQEYNVRSKSLTQLGMEGHWMLDGIDPEGHRIVVRLVPPVPRFVLLYGFARAYRRRRAEWWPARDRARNGTAR</sequence>
<evidence type="ECO:0000313" key="2">
    <source>
        <dbReference type="EMBL" id="SNS64492.1"/>
    </source>
</evidence>
<dbReference type="Gene3D" id="1.20.120.520">
    <property type="entry name" value="nmb1532 protein domain like"/>
    <property type="match status" value="1"/>
</dbReference>
<proteinExistence type="predicted"/>
<reference evidence="2 3" key="1">
    <citation type="submission" date="2017-06" db="EMBL/GenBank/DDBJ databases">
        <authorList>
            <person name="Kim H.J."/>
            <person name="Triplett B.A."/>
        </authorList>
    </citation>
    <scope>NUCLEOTIDE SEQUENCE [LARGE SCALE GENOMIC DNA]</scope>
    <source>
        <strain evidence="2 3">CGMCC 4.1858</strain>
    </source>
</reference>
<keyword evidence="3" id="KW-1185">Reference proteome</keyword>